<proteinExistence type="predicted"/>
<sequence>MPDKPSLLEKLDILISLVKQNLTDDPKKPLNEEDKALKDQLVSEGIEVIKGCKELRSLQRGYIWNVKIVKAHLDLNYNAERETKEVFEFLEAELNIKQKR</sequence>
<dbReference type="AlphaFoldDB" id="A0A1E3P294"/>
<dbReference type="RefSeq" id="XP_019038798.1">
    <property type="nucleotide sequence ID" value="XM_019185584.1"/>
</dbReference>
<evidence type="ECO:0000313" key="2">
    <source>
        <dbReference type="Proteomes" id="UP000094112"/>
    </source>
</evidence>
<protein>
    <submittedName>
        <fullName evidence="1">Uncharacterized protein</fullName>
    </submittedName>
</protein>
<dbReference type="EMBL" id="KV454210">
    <property type="protein sequence ID" value="ODQ59591.1"/>
    <property type="molecule type" value="Genomic_DNA"/>
</dbReference>
<organism evidence="1 2">
    <name type="scientific">Wickerhamomyces anomalus (strain ATCC 58044 / CBS 1984 / NCYC 433 / NRRL Y-366-8)</name>
    <name type="common">Yeast</name>
    <name type="synonym">Hansenula anomala</name>
    <dbReference type="NCBI Taxonomy" id="683960"/>
    <lineage>
        <taxon>Eukaryota</taxon>
        <taxon>Fungi</taxon>
        <taxon>Dikarya</taxon>
        <taxon>Ascomycota</taxon>
        <taxon>Saccharomycotina</taxon>
        <taxon>Saccharomycetes</taxon>
        <taxon>Phaffomycetales</taxon>
        <taxon>Wickerhamomycetaceae</taxon>
        <taxon>Wickerhamomyces</taxon>
    </lineage>
</organism>
<accession>A0A1E3P294</accession>
<name>A0A1E3P294_WICAA</name>
<gene>
    <name evidence="1" type="ORF">WICANDRAFT_83703</name>
</gene>
<reference evidence="1 2" key="1">
    <citation type="journal article" date="2016" name="Proc. Natl. Acad. Sci. U.S.A.">
        <title>Comparative genomics of biotechnologically important yeasts.</title>
        <authorList>
            <person name="Riley R."/>
            <person name="Haridas S."/>
            <person name="Wolfe K.H."/>
            <person name="Lopes M.R."/>
            <person name="Hittinger C.T."/>
            <person name="Goeker M."/>
            <person name="Salamov A.A."/>
            <person name="Wisecaver J.H."/>
            <person name="Long T.M."/>
            <person name="Calvey C.H."/>
            <person name="Aerts A.L."/>
            <person name="Barry K.W."/>
            <person name="Choi C."/>
            <person name="Clum A."/>
            <person name="Coughlan A.Y."/>
            <person name="Deshpande S."/>
            <person name="Douglass A.P."/>
            <person name="Hanson S.J."/>
            <person name="Klenk H.-P."/>
            <person name="LaButti K.M."/>
            <person name="Lapidus A."/>
            <person name="Lindquist E.A."/>
            <person name="Lipzen A.M."/>
            <person name="Meier-Kolthoff J.P."/>
            <person name="Ohm R.A."/>
            <person name="Otillar R.P."/>
            <person name="Pangilinan J.L."/>
            <person name="Peng Y."/>
            <person name="Rokas A."/>
            <person name="Rosa C.A."/>
            <person name="Scheuner C."/>
            <person name="Sibirny A.A."/>
            <person name="Slot J.C."/>
            <person name="Stielow J.B."/>
            <person name="Sun H."/>
            <person name="Kurtzman C.P."/>
            <person name="Blackwell M."/>
            <person name="Grigoriev I.V."/>
            <person name="Jeffries T.W."/>
        </authorList>
    </citation>
    <scope>NUCLEOTIDE SEQUENCE [LARGE SCALE GENOMIC DNA]</scope>
    <source>
        <strain evidence="2">ATCC 58044 / CBS 1984 / NCYC 433 / NRRL Y-366-8</strain>
    </source>
</reference>
<keyword evidence="2" id="KW-1185">Reference proteome</keyword>
<dbReference type="Proteomes" id="UP000094112">
    <property type="component" value="Unassembled WGS sequence"/>
</dbReference>
<evidence type="ECO:0000313" key="1">
    <source>
        <dbReference type="EMBL" id="ODQ59591.1"/>
    </source>
</evidence>
<dbReference type="GeneID" id="30202830"/>